<evidence type="ECO:0000313" key="3">
    <source>
        <dbReference type="Proteomes" id="UP000007350"/>
    </source>
</evidence>
<feature type="compositionally biased region" description="Low complexity" evidence="1">
    <location>
        <begin position="142"/>
        <end position="154"/>
    </location>
</feature>
<feature type="region of interest" description="Disordered" evidence="1">
    <location>
        <begin position="124"/>
        <end position="157"/>
    </location>
</feature>
<evidence type="ECO:0000313" key="2">
    <source>
        <dbReference type="EMBL" id="EKF32377.1"/>
    </source>
</evidence>
<dbReference type="AlphaFoldDB" id="K2NTS9"/>
<reference evidence="2 3" key="1">
    <citation type="journal article" date="2012" name="BMC Genomics">
        <title>Comparative genomic analysis of human infective Trypanosoma cruzi lineages with the bat-restricted subspecies T. cruzi marinkellei.</title>
        <authorList>
            <person name="Franzen O."/>
            <person name="Talavera-Lopez C."/>
            <person name="Ochaya S."/>
            <person name="Butler C.E."/>
            <person name="Messenger L.A."/>
            <person name="Lewis M.D."/>
            <person name="Llewellyn M.S."/>
            <person name="Marinkelle C.J."/>
            <person name="Tyler K.M."/>
            <person name="Miles M.A."/>
            <person name="Andersson B."/>
        </authorList>
    </citation>
    <scope>NUCLEOTIDE SEQUENCE [LARGE SCALE GENOMIC DNA]</scope>
    <source>
        <strain evidence="2 3">B7</strain>
    </source>
</reference>
<proteinExistence type="predicted"/>
<accession>K2NTS9</accession>
<gene>
    <name evidence="2" type="ORF">MOQ_003767</name>
</gene>
<organism evidence="2 3">
    <name type="scientific">Trypanosoma cruzi marinkellei</name>
    <dbReference type="NCBI Taxonomy" id="85056"/>
    <lineage>
        <taxon>Eukaryota</taxon>
        <taxon>Discoba</taxon>
        <taxon>Euglenozoa</taxon>
        <taxon>Kinetoplastea</taxon>
        <taxon>Metakinetoplastina</taxon>
        <taxon>Trypanosomatida</taxon>
        <taxon>Trypanosomatidae</taxon>
        <taxon>Trypanosoma</taxon>
        <taxon>Schizotrypanum</taxon>
    </lineage>
</organism>
<comment type="caution">
    <text evidence="2">The sequence shown here is derived from an EMBL/GenBank/DDBJ whole genome shotgun (WGS) entry which is preliminary data.</text>
</comment>
<name>K2NTS9_TRYCR</name>
<keyword evidence="3" id="KW-1185">Reference proteome</keyword>
<sequence>MTAVAPFTMAIASCGTARRSECAQSPSPSLLSLSLKTHRWPWHTHRHVMNHLFSFFPRTSNSSTAKGMSLFLSQIPLRQASRHIHQLGGTQSVKITQPPRMLPPHTHQHGTPPLGTSSVWTHKTGCPSQRQPPPGIEAGLVSNNQTTSPSSPSSAMHEVLPAPCIIRDARGLNERTKHYAPLSPTKSPSTILNHSSPRAMHEKRHDKNAQELICKPLNSFHVNKQCGLMHGLHKNVGLRFPEKPSIHAARDHSEKKGTPPI</sequence>
<dbReference type="Proteomes" id="UP000007350">
    <property type="component" value="Unassembled WGS sequence"/>
</dbReference>
<protein>
    <submittedName>
        <fullName evidence="2">Uncharacterized protein</fullName>
    </submittedName>
</protein>
<evidence type="ECO:0000256" key="1">
    <source>
        <dbReference type="SAM" id="MobiDB-lite"/>
    </source>
</evidence>
<dbReference type="OrthoDB" id="10418793at2759"/>
<dbReference type="EMBL" id="AHKC01009866">
    <property type="protein sequence ID" value="EKF32377.1"/>
    <property type="molecule type" value="Genomic_DNA"/>
</dbReference>